<proteinExistence type="predicted"/>
<name>F8DZ04_CORRG</name>
<dbReference type="InterPro" id="IPR029044">
    <property type="entry name" value="Nucleotide-diphossugar_trans"/>
</dbReference>
<dbReference type="Proteomes" id="UP000000492">
    <property type="component" value="Chromosome"/>
</dbReference>
<organism evidence="2 3">
    <name type="scientific">Corynebacterium resistens (strain DSM 45100 / JCM 12819 / GTC 2026 / SICGH 158)</name>
    <dbReference type="NCBI Taxonomy" id="662755"/>
    <lineage>
        <taxon>Bacteria</taxon>
        <taxon>Bacillati</taxon>
        <taxon>Actinomycetota</taxon>
        <taxon>Actinomycetes</taxon>
        <taxon>Mycobacteriales</taxon>
        <taxon>Corynebacteriaceae</taxon>
        <taxon>Corynebacterium</taxon>
    </lineage>
</organism>
<dbReference type="InterPro" id="IPR050834">
    <property type="entry name" value="Glycosyltransf_2"/>
</dbReference>
<dbReference type="CDD" id="cd00761">
    <property type="entry name" value="Glyco_tranf_GTA_type"/>
    <property type="match status" value="1"/>
</dbReference>
<dbReference type="EC" id="2.4.1.41" evidence="2"/>
<dbReference type="HOGENOM" id="CLU_363163_0_0_11"/>
<dbReference type="SUPFAM" id="SSF53448">
    <property type="entry name" value="Nucleotide-diphospho-sugar transferases"/>
    <property type="match status" value="1"/>
</dbReference>
<dbReference type="RefSeq" id="WP_013887970.1">
    <property type="nucleotide sequence ID" value="NC_015673.1"/>
</dbReference>
<dbReference type="SUPFAM" id="SSF53756">
    <property type="entry name" value="UDP-Glycosyltransferase/glycogen phosphorylase"/>
    <property type="match status" value="1"/>
</dbReference>
<dbReference type="EMBL" id="CP002857">
    <property type="protein sequence ID" value="AEI08945.1"/>
    <property type="molecule type" value="Genomic_DNA"/>
</dbReference>
<dbReference type="PANTHER" id="PTHR43685:SF2">
    <property type="entry name" value="GLYCOSYLTRANSFERASE 2-LIKE DOMAIN-CONTAINING PROTEIN"/>
    <property type="match status" value="1"/>
</dbReference>
<dbReference type="AlphaFoldDB" id="F8DZ04"/>
<evidence type="ECO:0000313" key="3">
    <source>
        <dbReference type="Proteomes" id="UP000000492"/>
    </source>
</evidence>
<dbReference type="KEGG" id="crd:CRES_0584"/>
<feature type="domain" description="Glycosyltransferase 2-like" evidence="1">
    <location>
        <begin position="11"/>
        <end position="163"/>
    </location>
</feature>
<dbReference type="Pfam" id="PF00535">
    <property type="entry name" value="Glycos_transf_2"/>
    <property type="match status" value="1"/>
</dbReference>
<dbReference type="GO" id="GO:0004653">
    <property type="term" value="F:polypeptide N-acetylgalactosaminyltransferase activity"/>
    <property type="evidence" value="ECO:0007669"/>
    <property type="project" value="UniProtKB-EC"/>
</dbReference>
<dbReference type="PANTHER" id="PTHR43685">
    <property type="entry name" value="GLYCOSYLTRANSFERASE"/>
    <property type="match status" value="1"/>
</dbReference>
<evidence type="ECO:0000259" key="1">
    <source>
        <dbReference type="Pfam" id="PF00535"/>
    </source>
</evidence>
<dbReference type="OrthoDB" id="3171021at2"/>
<reference evidence="2 3" key="1">
    <citation type="journal article" date="2012" name="BMC Genomics">
        <title>Complete genome sequence, lifestyle, and multi-drug resistance of the human pathogen Corynebacterium resistens DSM 45100 isolated from blood samples of a leukemia patient.</title>
        <authorList>
            <person name="Schroder J."/>
            <person name="Maus I."/>
            <person name="Meyer K."/>
            <person name="Wordemann S."/>
            <person name="Blom J."/>
            <person name="Jaenicke S."/>
            <person name="Schneider J."/>
            <person name="Trost E."/>
            <person name="Tauch A."/>
        </authorList>
    </citation>
    <scope>NUCLEOTIDE SEQUENCE [LARGE SCALE GENOMIC DNA]</scope>
    <source>
        <strain evidence="3">DSM 45100 / JCM 12819 / CCUG 50093 / GTC 2026 / SICGH 158</strain>
    </source>
</reference>
<gene>
    <name evidence="2" type="ordered locus">CRES_0584</name>
</gene>
<sequence length="684" mass="77400">MKPNQFDYGVSVVIPMHRAERYVHRITEMLGRQTLDKELFEVIFIVNGPPDGTVEKLRIQVAGTFAMKVARVSVSSAGAARNVGISIARKRFITFLDADDLIESGYLSAMLEKAQEDTIVVAPMLDCDEQGRKTDSNYTARHQALAGKKVKLNEAGWVLGFNSCKLIPSRYAKRLRYNTALRSGEDVVFHAGLLRFSELYVHFLKVGRGVHYLRELTQDSVSRQKDSFDFSVTQRVECIKAIEAMPVSSENHTTRDSLLKAQLGFVERYWEKKPQERSQVETFLRERHVPHVNWSRFNKGRARGLIFSYCFPPYADASGTIVAKRILSNRQVVDVISAKMDAVRTVDPVFFKQIEPWIQAHYSLAVPVSFASWTAISEFALQANKEAAANSKQQYDYVYSRAMWAGSHLAALLYKFDHPETPWIAEFSDPMTRDAEGNRRASEAVSGAFAEGLWDRCFPDRDVPMPENVFEFIETATFQTADRLIFTNRFQKDLMLSAVDPRISSLAEKVEISPHPSPEPFLYDVAEPKYELAPSYTNIGYFGNFYPNRGLGELLQALYNNESLGLEKLRFHVFTSDPQKARDELPAELQGSVEFNMSLDYLSFLALSKKFDALLVTDAETKGKFDRNPFLPSKYSDYRGSGVPIWGHVENGSILSEQKLRWTSYIGDPESVRDVAMAMGLGKG</sequence>
<keyword evidence="2" id="KW-0808">Transferase</keyword>
<dbReference type="eggNOG" id="COG0463">
    <property type="taxonomic scope" value="Bacteria"/>
</dbReference>
<dbReference type="InterPro" id="IPR001173">
    <property type="entry name" value="Glyco_trans_2-like"/>
</dbReference>
<protein>
    <submittedName>
        <fullName evidence="2">Polypeptide N-acetylgalactosaminyltransferase</fullName>
        <ecNumber evidence="2">2.4.1.41</ecNumber>
    </submittedName>
</protein>
<keyword evidence="2" id="KW-0328">Glycosyltransferase</keyword>
<dbReference type="Gene3D" id="3.90.550.10">
    <property type="entry name" value="Spore Coat Polysaccharide Biosynthesis Protein SpsA, Chain A"/>
    <property type="match status" value="1"/>
</dbReference>
<accession>F8DZ04</accession>
<dbReference type="STRING" id="662755.CRES_0584"/>
<evidence type="ECO:0000313" key="2">
    <source>
        <dbReference type="EMBL" id="AEI08945.1"/>
    </source>
</evidence>
<keyword evidence="3" id="KW-1185">Reference proteome</keyword>